<dbReference type="EMBL" id="BAAAOG010000004">
    <property type="protein sequence ID" value="GAA1961465.1"/>
    <property type="molecule type" value="Genomic_DNA"/>
</dbReference>
<name>A0ABP5CEP8_9MICO</name>
<evidence type="ECO:0000313" key="2">
    <source>
        <dbReference type="EMBL" id="GAA1961465.1"/>
    </source>
</evidence>
<dbReference type="PANTHER" id="PTHR31272:SF4">
    <property type="entry name" value="CYTOCHROME C-TYPE BIOGENESIS PROTEIN HI_1454-RELATED"/>
    <property type="match status" value="1"/>
</dbReference>
<feature type="transmembrane region" description="Helical" evidence="1">
    <location>
        <begin position="200"/>
        <end position="226"/>
    </location>
</feature>
<evidence type="ECO:0000256" key="1">
    <source>
        <dbReference type="SAM" id="Phobius"/>
    </source>
</evidence>
<sequence>MNPAGIVADGSLLLAIPIAVLAGLISFLSPCVLPLVPGYLGFIGGAVTPRPATDTASSADGSAVSRDGSATAVARATTAVTVDAPPRGRLLLGVVLFIAGFTLVFMSVAMLGGTLGRFLVEYADIITRVLGVVIIALGLVFIGIFGMAQRTIRPQVRSNLGLIGAPLLGIALGIGWTPCIGPTLAVILGMSFDGGSAARGAILGLAYSLGLGIPFILLTLGFGWATRSVAFLRRHIRAVNLIGGAILIVLGILMVTGVWTTFMTQLQGVFLGVPLPL</sequence>
<evidence type="ECO:0000313" key="3">
    <source>
        <dbReference type="Proteomes" id="UP001499933"/>
    </source>
</evidence>
<feature type="transmembrane region" description="Helical" evidence="1">
    <location>
        <begin position="12"/>
        <end position="36"/>
    </location>
</feature>
<feature type="transmembrane region" description="Helical" evidence="1">
    <location>
        <begin position="238"/>
        <end position="262"/>
    </location>
</feature>
<dbReference type="PANTHER" id="PTHR31272">
    <property type="entry name" value="CYTOCHROME C-TYPE BIOGENESIS PROTEIN HI_1454-RELATED"/>
    <property type="match status" value="1"/>
</dbReference>
<feature type="transmembrane region" description="Helical" evidence="1">
    <location>
        <begin position="160"/>
        <end position="188"/>
    </location>
</feature>
<dbReference type="InterPro" id="IPR051790">
    <property type="entry name" value="Cytochrome_c-biogenesis_DsbD"/>
</dbReference>
<keyword evidence="3" id="KW-1185">Reference proteome</keyword>
<dbReference type="RefSeq" id="WP_344095153.1">
    <property type="nucleotide sequence ID" value="NZ_BAAAOG010000004.1"/>
</dbReference>
<keyword evidence="1" id="KW-1133">Transmembrane helix</keyword>
<keyword evidence="1" id="KW-0812">Transmembrane</keyword>
<accession>A0ABP5CEP8</accession>
<reference evidence="3" key="1">
    <citation type="journal article" date="2019" name="Int. J. Syst. Evol. Microbiol.">
        <title>The Global Catalogue of Microorganisms (GCM) 10K type strain sequencing project: providing services to taxonomists for standard genome sequencing and annotation.</title>
        <authorList>
            <consortium name="The Broad Institute Genomics Platform"/>
            <consortium name="The Broad Institute Genome Sequencing Center for Infectious Disease"/>
            <person name="Wu L."/>
            <person name="Ma J."/>
        </authorList>
    </citation>
    <scope>NUCLEOTIDE SEQUENCE [LARGE SCALE GENOMIC DNA]</scope>
    <source>
        <strain evidence="3">JCM 14901</strain>
    </source>
</reference>
<keyword evidence="1" id="KW-0472">Membrane</keyword>
<organism evidence="2 3">
    <name type="scientific">Microbacterium deminutum</name>
    <dbReference type="NCBI Taxonomy" id="344164"/>
    <lineage>
        <taxon>Bacteria</taxon>
        <taxon>Bacillati</taxon>
        <taxon>Actinomycetota</taxon>
        <taxon>Actinomycetes</taxon>
        <taxon>Micrococcales</taxon>
        <taxon>Microbacteriaceae</taxon>
        <taxon>Microbacterium</taxon>
    </lineage>
</organism>
<feature type="transmembrane region" description="Helical" evidence="1">
    <location>
        <begin position="125"/>
        <end position="148"/>
    </location>
</feature>
<protein>
    <submittedName>
        <fullName evidence="2">Cytochrome c biogenesis protein CcdA</fullName>
    </submittedName>
</protein>
<gene>
    <name evidence="2" type="ORF">GCM10009776_25190</name>
</gene>
<comment type="caution">
    <text evidence="2">The sequence shown here is derived from an EMBL/GenBank/DDBJ whole genome shotgun (WGS) entry which is preliminary data.</text>
</comment>
<dbReference type="Proteomes" id="UP001499933">
    <property type="component" value="Unassembled WGS sequence"/>
</dbReference>
<proteinExistence type="predicted"/>
<feature type="transmembrane region" description="Helical" evidence="1">
    <location>
        <begin position="90"/>
        <end position="113"/>
    </location>
</feature>